<evidence type="ECO:0000256" key="17">
    <source>
        <dbReference type="SAM" id="MobiDB-lite"/>
    </source>
</evidence>
<evidence type="ECO:0000313" key="19">
    <source>
        <dbReference type="EMBL" id="CCO17475.1"/>
    </source>
</evidence>
<feature type="compositionally biased region" description="Basic residues" evidence="17">
    <location>
        <begin position="66"/>
        <end position="75"/>
    </location>
</feature>
<sequence>MMFYGVSSSVSSSVSFVSWMRRTAAENNNNHGRRRATTTAQKKNLRREVVSSCGGSSRGLREERRRRSAHAKRREKKIEEFSSSPLWVANAGSSANAESEFYAAQDARHKAFLVANELKKKKKVPKIVKRTVSALVLGVLAAFFLGFGGWFWVALIGLCAYASGTEYFELMSKVNEELPHPPPRWAAKWITACSVFLCVILHVSGGRSLPVTMAMVAAFSCAVAALISNEESHFIEFTTTLFGLFYCGFLPSFWIKLRAMSGIPLAIDRAGSIVSSWPLQIGGPTSWTLGVSITLMTVLCVVSADVGAYFSGKNFGKKFFGKKLTTISPNKTIEGAIGGGIFSIACSGICWYLLGIPEELWRTLIIGGFIYASSVFGDLLQSVMKRNAGVKDSGKFIPGHGGFLDRFDSYMFTGSVTYYLTLALIVGLNIRPKYFGA</sequence>
<keyword evidence="11 18" id="KW-1133">Transmembrane helix</keyword>
<dbReference type="EC" id="2.7.7.41" evidence="6 16"/>
<evidence type="ECO:0000256" key="6">
    <source>
        <dbReference type="ARBA" id="ARBA00012487"/>
    </source>
</evidence>
<dbReference type="OrthoDB" id="10260889at2759"/>
<dbReference type="Proteomes" id="UP000198341">
    <property type="component" value="Chromosome 8"/>
</dbReference>
<feature type="transmembrane region" description="Helical" evidence="18">
    <location>
        <begin position="410"/>
        <end position="430"/>
    </location>
</feature>
<reference evidence="19 20" key="1">
    <citation type="submission" date="2011-10" db="EMBL/GenBank/DDBJ databases">
        <authorList>
            <person name="Genoscope - CEA"/>
        </authorList>
    </citation>
    <scope>NUCLEOTIDE SEQUENCE [LARGE SCALE GENOMIC DNA]</scope>
    <source>
        <strain evidence="19 20">RCC 1105</strain>
    </source>
</reference>
<evidence type="ECO:0000313" key="20">
    <source>
        <dbReference type="Proteomes" id="UP000198341"/>
    </source>
</evidence>
<feature type="transmembrane region" description="Helical" evidence="18">
    <location>
        <begin position="287"/>
        <end position="311"/>
    </location>
</feature>
<evidence type="ECO:0000256" key="8">
    <source>
        <dbReference type="ARBA" id="ARBA00022679"/>
    </source>
</evidence>
<dbReference type="PROSITE" id="PS01315">
    <property type="entry name" value="CDS"/>
    <property type="match status" value="1"/>
</dbReference>
<keyword evidence="15" id="KW-1208">Phospholipid metabolism</keyword>
<dbReference type="eggNOG" id="KOG1440">
    <property type="taxonomic scope" value="Eukaryota"/>
</dbReference>
<keyword evidence="14" id="KW-0594">Phospholipid biosynthesis</keyword>
<feature type="transmembrane region" description="Helical" evidence="18">
    <location>
        <begin position="234"/>
        <end position="255"/>
    </location>
</feature>
<keyword evidence="20" id="KW-1185">Reference proteome</keyword>
<evidence type="ECO:0000256" key="11">
    <source>
        <dbReference type="ARBA" id="ARBA00022989"/>
    </source>
</evidence>
<protein>
    <recommendedName>
        <fullName evidence="6 16">Phosphatidate cytidylyltransferase</fullName>
        <ecNumber evidence="6 16">2.7.7.41</ecNumber>
    </recommendedName>
</protein>
<evidence type="ECO:0000256" key="5">
    <source>
        <dbReference type="ARBA" id="ARBA00010185"/>
    </source>
</evidence>
<keyword evidence="12" id="KW-0443">Lipid metabolism</keyword>
<dbReference type="GO" id="GO:0016020">
    <property type="term" value="C:membrane"/>
    <property type="evidence" value="ECO:0007669"/>
    <property type="project" value="UniProtKB-SubCell"/>
</dbReference>
<organism evidence="19 20">
    <name type="scientific">Bathycoccus prasinos</name>
    <dbReference type="NCBI Taxonomy" id="41875"/>
    <lineage>
        <taxon>Eukaryota</taxon>
        <taxon>Viridiplantae</taxon>
        <taxon>Chlorophyta</taxon>
        <taxon>Mamiellophyceae</taxon>
        <taxon>Mamiellales</taxon>
        <taxon>Bathycoccaceae</taxon>
        <taxon>Bathycoccus</taxon>
    </lineage>
</organism>
<accession>K8EYC0</accession>
<dbReference type="UniPathway" id="UPA00557">
    <property type="reaction ID" value="UER00614"/>
</dbReference>
<dbReference type="AlphaFoldDB" id="K8EYC0"/>
<keyword evidence="10 16" id="KW-0548">Nucleotidyltransferase</keyword>
<dbReference type="RefSeq" id="XP_007511354.1">
    <property type="nucleotide sequence ID" value="XM_007511292.1"/>
</dbReference>
<dbReference type="EMBL" id="FO082271">
    <property type="protein sequence ID" value="CCO17475.1"/>
    <property type="molecule type" value="Genomic_DNA"/>
</dbReference>
<dbReference type="GO" id="GO:0016024">
    <property type="term" value="P:CDP-diacylglycerol biosynthetic process"/>
    <property type="evidence" value="ECO:0007669"/>
    <property type="project" value="UniProtKB-UniPathway"/>
</dbReference>
<dbReference type="Pfam" id="PF01148">
    <property type="entry name" value="CTP_transf_1"/>
    <property type="match status" value="1"/>
</dbReference>
<evidence type="ECO:0000256" key="12">
    <source>
        <dbReference type="ARBA" id="ARBA00023098"/>
    </source>
</evidence>
<comment type="pathway">
    <text evidence="4">Lipid metabolism.</text>
</comment>
<evidence type="ECO:0000256" key="14">
    <source>
        <dbReference type="ARBA" id="ARBA00023209"/>
    </source>
</evidence>
<dbReference type="GeneID" id="19014262"/>
<dbReference type="PANTHER" id="PTHR47101">
    <property type="entry name" value="PHOSPHATIDATE CYTIDYLYLTRANSFERASE 5, CHLOROPLASTIC"/>
    <property type="match status" value="1"/>
</dbReference>
<dbReference type="PANTHER" id="PTHR47101:SF1">
    <property type="entry name" value="PHOSPHATIDATE CYTIDYLYLTRANSFERASE 4, CHLOROPLASTIC"/>
    <property type="match status" value="1"/>
</dbReference>
<evidence type="ECO:0000256" key="2">
    <source>
        <dbReference type="ARBA" id="ARBA00004141"/>
    </source>
</evidence>
<dbReference type="KEGG" id="bpg:Bathy08g02830"/>
<comment type="similarity">
    <text evidence="5 16">Belongs to the CDS family.</text>
</comment>
<evidence type="ECO:0000256" key="1">
    <source>
        <dbReference type="ARBA" id="ARBA00001698"/>
    </source>
</evidence>
<evidence type="ECO:0000256" key="16">
    <source>
        <dbReference type="RuleBase" id="RU003938"/>
    </source>
</evidence>
<evidence type="ECO:0000256" key="4">
    <source>
        <dbReference type="ARBA" id="ARBA00005189"/>
    </source>
</evidence>
<proteinExistence type="inferred from homology"/>
<dbReference type="STRING" id="41875.K8EYC0"/>
<comment type="subcellular location">
    <subcellularLocation>
        <location evidence="2">Membrane</location>
        <topology evidence="2">Multi-pass membrane protein</topology>
    </subcellularLocation>
</comment>
<evidence type="ECO:0000256" key="15">
    <source>
        <dbReference type="ARBA" id="ARBA00023264"/>
    </source>
</evidence>
<keyword evidence="8 16" id="KW-0808">Transferase</keyword>
<dbReference type="GO" id="GO:0004605">
    <property type="term" value="F:phosphatidate cytidylyltransferase activity"/>
    <property type="evidence" value="ECO:0007669"/>
    <property type="project" value="UniProtKB-EC"/>
</dbReference>
<keyword evidence="9 16" id="KW-0812">Transmembrane</keyword>
<evidence type="ECO:0000256" key="18">
    <source>
        <dbReference type="SAM" id="Phobius"/>
    </source>
</evidence>
<keyword evidence="13 18" id="KW-0472">Membrane</keyword>
<comment type="pathway">
    <text evidence="3 16">Phospholipid metabolism; CDP-diacylglycerol biosynthesis; CDP-diacylglycerol from sn-glycerol 3-phosphate: step 3/3.</text>
</comment>
<evidence type="ECO:0000256" key="7">
    <source>
        <dbReference type="ARBA" id="ARBA00022516"/>
    </source>
</evidence>
<evidence type="ECO:0000256" key="13">
    <source>
        <dbReference type="ARBA" id="ARBA00023136"/>
    </source>
</evidence>
<feature type="transmembrane region" description="Helical" evidence="18">
    <location>
        <begin position="211"/>
        <end position="227"/>
    </location>
</feature>
<evidence type="ECO:0000256" key="3">
    <source>
        <dbReference type="ARBA" id="ARBA00005119"/>
    </source>
</evidence>
<feature type="transmembrane region" description="Helical" evidence="18">
    <location>
        <begin position="332"/>
        <end position="354"/>
    </location>
</feature>
<keyword evidence="7" id="KW-0444">Lipid biosynthesis</keyword>
<name>K8EYC0_9CHLO</name>
<feature type="transmembrane region" description="Helical" evidence="18">
    <location>
        <begin position="127"/>
        <end position="144"/>
    </location>
</feature>
<evidence type="ECO:0000256" key="10">
    <source>
        <dbReference type="ARBA" id="ARBA00022695"/>
    </source>
</evidence>
<evidence type="ECO:0000256" key="9">
    <source>
        <dbReference type="ARBA" id="ARBA00022692"/>
    </source>
</evidence>
<feature type="region of interest" description="Disordered" evidence="17">
    <location>
        <begin position="51"/>
        <end position="77"/>
    </location>
</feature>
<gene>
    <name evidence="19" type="ORF">Bathy08g02830</name>
</gene>
<dbReference type="InterPro" id="IPR000374">
    <property type="entry name" value="PC_trans"/>
</dbReference>
<comment type="catalytic activity">
    <reaction evidence="1 16">
        <text>a 1,2-diacyl-sn-glycero-3-phosphate + CTP + H(+) = a CDP-1,2-diacyl-sn-glycerol + diphosphate</text>
        <dbReference type="Rhea" id="RHEA:16229"/>
        <dbReference type="ChEBI" id="CHEBI:15378"/>
        <dbReference type="ChEBI" id="CHEBI:33019"/>
        <dbReference type="ChEBI" id="CHEBI:37563"/>
        <dbReference type="ChEBI" id="CHEBI:58332"/>
        <dbReference type="ChEBI" id="CHEBI:58608"/>
        <dbReference type="EC" id="2.7.7.41"/>
    </reaction>
</comment>